<feature type="domain" description="Centromere/kinetochore protein zw10 middle" evidence="1">
    <location>
        <begin position="238"/>
        <end position="439"/>
    </location>
</feature>
<dbReference type="GO" id="GO:1990423">
    <property type="term" value="C:RZZ complex"/>
    <property type="evidence" value="ECO:0007669"/>
    <property type="project" value="TreeGrafter"/>
</dbReference>
<dbReference type="STRING" id="431595.K3WH87"/>
<dbReference type="GO" id="GO:0007094">
    <property type="term" value="P:mitotic spindle assembly checkpoint signaling"/>
    <property type="evidence" value="ECO:0007669"/>
    <property type="project" value="TreeGrafter"/>
</dbReference>
<feature type="domain" description="Centromere/kinetochore protein zw10 C-terminal" evidence="2">
    <location>
        <begin position="493"/>
        <end position="621"/>
    </location>
</feature>
<evidence type="ECO:0008006" key="6">
    <source>
        <dbReference type="Google" id="ProtNLM"/>
    </source>
</evidence>
<dbReference type="InterPro" id="IPR048344">
    <property type="entry name" value="Zw10_middle"/>
</dbReference>
<dbReference type="Proteomes" id="UP000019132">
    <property type="component" value="Unassembled WGS sequence"/>
</dbReference>
<dbReference type="Gene3D" id="1.10.357.150">
    <property type="match status" value="1"/>
</dbReference>
<evidence type="ECO:0000259" key="3">
    <source>
        <dbReference type="Pfam" id="PF22766"/>
    </source>
</evidence>
<organism evidence="4 5">
    <name type="scientific">Globisporangium ultimum (strain ATCC 200006 / CBS 805.95 / DAOM BR144)</name>
    <name type="common">Pythium ultimum</name>
    <dbReference type="NCBI Taxonomy" id="431595"/>
    <lineage>
        <taxon>Eukaryota</taxon>
        <taxon>Sar</taxon>
        <taxon>Stramenopiles</taxon>
        <taxon>Oomycota</taxon>
        <taxon>Peronosporomycetes</taxon>
        <taxon>Pythiales</taxon>
        <taxon>Pythiaceae</taxon>
        <taxon>Globisporangium</taxon>
    </lineage>
</organism>
<dbReference type="Pfam" id="PF20665">
    <property type="entry name" value="Zw10_middle"/>
    <property type="match status" value="1"/>
</dbReference>
<dbReference type="HOGENOM" id="CLU_012948_0_0_1"/>
<feature type="domain" description="ZW10 C-terminal helical" evidence="3">
    <location>
        <begin position="648"/>
        <end position="782"/>
    </location>
</feature>
<name>K3WH87_GLOUD</name>
<reference evidence="5" key="1">
    <citation type="journal article" date="2010" name="Genome Biol.">
        <title>Genome sequence of the necrotrophic plant pathogen Pythium ultimum reveals original pathogenicity mechanisms and effector repertoire.</title>
        <authorList>
            <person name="Levesque C.A."/>
            <person name="Brouwer H."/>
            <person name="Cano L."/>
            <person name="Hamilton J.P."/>
            <person name="Holt C."/>
            <person name="Huitema E."/>
            <person name="Raffaele S."/>
            <person name="Robideau G.P."/>
            <person name="Thines M."/>
            <person name="Win J."/>
            <person name="Zerillo M.M."/>
            <person name="Beakes G.W."/>
            <person name="Boore J.L."/>
            <person name="Busam D."/>
            <person name="Dumas B."/>
            <person name="Ferriera S."/>
            <person name="Fuerstenberg S.I."/>
            <person name="Gachon C.M."/>
            <person name="Gaulin E."/>
            <person name="Govers F."/>
            <person name="Grenville-Briggs L."/>
            <person name="Horner N."/>
            <person name="Hostetler J."/>
            <person name="Jiang R.H."/>
            <person name="Johnson J."/>
            <person name="Krajaejun T."/>
            <person name="Lin H."/>
            <person name="Meijer H.J."/>
            <person name="Moore B."/>
            <person name="Morris P."/>
            <person name="Phuntmart V."/>
            <person name="Puiu D."/>
            <person name="Shetty J."/>
            <person name="Stajich J.E."/>
            <person name="Tripathy S."/>
            <person name="Wawra S."/>
            <person name="van West P."/>
            <person name="Whitty B.R."/>
            <person name="Coutinho P.M."/>
            <person name="Henrissat B."/>
            <person name="Martin F."/>
            <person name="Thomas P.D."/>
            <person name="Tyler B.M."/>
            <person name="De Vries R.P."/>
            <person name="Kamoun S."/>
            <person name="Yandell M."/>
            <person name="Tisserat N."/>
            <person name="Buell C.R."/>
        </authorList>
    </citation>
    <scope>NUCLEOTIDE SEQUENCE</scope>
    <source>
        <strain evidence="5">DAOM:BR144</strain>
    </source>
</reference>
<dbReference type="InParanoid" id="K3WH87"/>
<sequence>MTTVDVLARKLEETHGEIVQVRAEVVETLRAFYSSASGISVDEALKIASKWTATRHHHSYDSLAVEGSSADAAQRSDLQEKIARLSETLLTTVGQLQANGHDNTAPHAKLVFSFTQRERLTRQMQQSTEMLTLIEKLTEIDCVLGEIDTHMDAHELVRAAQGVKTAQSLLSALTGGKESKLRDSGAQEDIVHIIRLQILKKRNQVKLQLKQIYATTVLWKENALKILRSRTQSEHTLREEEVSSPGAQLRDFWEACEVMGMLSDKLKELGKALSLHLLKPSLQGAETSVKLSRDATGSMLKLVRNDAVKSSASKKKSEIAQAEEKCANIVSILAFVHSEVFLSNAELMNQLSVLLWKIPGNLEAQLMSLLQEKIPQDATALQSYRETLIVAVNAFEESLFAIGFSACANSQLRTFVDQLQELYAKKRRQSILSQGREMMSRGYNDSVKIVGATERCNLEASVGSGKKKGKGGGGGASNGAIAVNGEEVESGAFHVPDYRISTCAHDVVELAHQTLIEACTTSESKCAQLLFQTSRDLLFLFRAVVPTLYERDIVNDPRACMLYHNDCLYIAYHMLTIGHQYKHRLPAPLNRTGTMVDMVPAFRDVGEKALISYAKSQIDEIAAGAASLPAFNNIDSDDVMSRIEEFLKGSLYKLNRVSSSWREGLPSAVYSKVMGLMTSPLVNSFVEQIFAASKISANAGAQLQHLSFLLLECDSLFDSPGQAEKHVLSIAKLRKLTALLMEPLATIWSQFHAGNLAVFSTQELAQLVRSLYRDSQEKKEFLSILQSS</sequence>
<dbReference type="PANTHER" id="PTHR12205:SF0">
    <property type="entry name" value="CENTROMERE_KINETOCHORE PROTEIN ZW10 HOMOLOG"/>
    <property type="match status" value="1"/>
</dbReference>
<evidence type="ECO:0000313" key="4">
    <source>
        <dbReference type="EnsemblProtists" id="PYU1_T004329"/>
    </source>
</evidence>
<accession>K3WH87</accession>
<proteinExistence type="predicted"/>
<dbReference type="InterPro" id="IPR055148">
    <property type="entry name" value="ZW10_C_2"/>
</dbReference>
<dbReference type="AlphaFoldDB" id="K3WH87"/>
<dbReference type="InterPro" id="IPR046362">
    <property type="entry name" value="Zw10/DSL1_C_sf"/>
</dbReference>
<dbReference type="PANTHER" id="PTHR12205">
    <property type="entry name" value="CENTROMERE/KINETOCHORE PROTEIN ZW10"/>
    <property type="match status" value="1"/>
</dbReference>
<evidence type="ECO:0000259" key="1">
    <source>
        <dbReference type="Pfam" id="PF20665"/>
    </source>
</evidence>
<dbReference type="GO" id="GO:0005737">
    <property type="term" value="C:cytoplasm"/>
    <property type="evidence" value="ECO:0007669"/>
    <property type="project" value="GOC"/>
</dbReference>
<dbReference type="OMA" id="HHLLTMG"/>
<evidence type="ECO:0000313" key="5">
    <source>
        <dbReference type="Proteomes" id="UP000019132"/>
    </source>
</evidence>
<reference evidence="4" key="3">
    <citation type="submission" date="2015-02" db="UniProtKB">
        <authorList>
            <consortium name="EnsemblProtists"/>
        </authorList>
    </citation>
    <scope>IDENTIFICATION</scope>
    <source>
        <strain evidence="4">DAOM BR144</strain>
    </source>
</reference>
<keyword evidence="5" id="KW-1185">Reference proteome</keyword>
<protein>
    <recommendedName>
        <fullName evidence="6">Centromere/kinetochore protein zw10</fullName>
    </recommendedName>
</protein>
<dbReference type="GO" id="GO:0006888">
    <property type="term" value="P:endoplasmic reticulum to Golgi vesicle-mediated transport"/>
    <property type="evidence" value="ECO:0007669"/>
    <property type="project" value="TreeGrafter"/>
</dbReference>
<reference evidence="5" key="2">
    <citation type="submission" date="2010-04" db="EMBL/GenBank/DDBJ databases">
        <authorList>
            <person name="Buell R."/>
            <person name="Hamilton J."/>
            <person name="Hostetler J."/>
        </authorList>
    </citation>
    <scope>NUCLEOTIDE SEQUENCE [LARGE SCALE GENOMIC DNA]</scope>
    <source>
        <strain evidence="5">DAOM:BR144</strain>
    </source>
</reference>
<evidence type="ECO:0000259" key="2">
    <source>
        <dbReference type="Pfam" id="PF20666"/>
    </source>
</evidence>
<dbReference type="EnsemblProtists" id="PYU1_T004329">
    <property type="protein sequence ID" value="PYU1_T004329"/>
    <property type="gene ID" value="PYU1_G004319"/>
</dbReference>
<dbReference type="Pfam" id="PF20666">
    <property type="entry name" value="ZW10_C"/>
    <property type="match status" value="1"/>
</dbReference>
<dbReference type="InterPro" id="IPR048343">
    <property type="entry name" value="ZW10_C"/>
</dbReference>
<dbReference type="Pfam" id="PF22766">
    <property type="entry name" value="ZW10_C2"/>
    <property type="match status" value="1"/>
</dbReference>
<dbReference type="EMBL" id="GL376567">
    <property type="status" value="NOT_ANNOTATED_CDS"/>
    <property type="molecule type" value="Genomic_DNA"/>
</dbReference>
<dbReference type="eggNOG" id="KOG2163">
    <property type="taxonomic scope" value="Eukaryota"/>
</dbReference>
<dbReference type="VEuPathDB" id="FungiDB:PYU1_G004319"/>